<comment type="caution">
    <text evidence="1">The sequence shown here is derived from an EMBL/GenBank/DDBJ whole genome shotgun (WGS) entry which is preliminary data.</text>
</comment>
<dbReference type="EMBL" id="BEXD01000419">
    <property type="protein sequence ID" value="GBB87318.1"/>
    <property type="molecule type" value="Genomic_DNA"/>
</dbReference>
<evidence type="ECO:0000313" key="2">
    <source>
        <dbReference type="Proteomes" id="UP000247702"/>
    </source>
</evidence>
<organism evidence="1 2">
    <name type="scientific">Rhizophagus clarus</name>
    <dbReference type="NCBI Taxonomy" id="94130"/>
    <lineage>
        <taxon>Eukaryota</taxon>
        <taxon>Fungi</taxon>
        <taxon>Fungi incertae sedis</taxon>
        <taxon>Mucoromycota</taxon>
        <taxon>Glomeromycotina</taxon>
        <taxon>Glomeromycetes</taxon>
        <taxon>Glomerales</taxon>
        <taxon>Glomeraceae</taxon>
        <taxon>Rhizophagus</taxon>
    </lineage>
</organism>
<sequence length="214" mass="26006">MAQLLANELLIMTFKELLNETSFEYMSSIYTVCKKWKNLIELVLIEEIEFRLNNKLLIEYDYCSAKSIKYDFSNSSFNIFINENHYNPYFSNIPEDIEKRKIYVNFQYKNSENNEYLVELNLGTVLFLFDKYEIKSEIEWNHKDCMCIYTKEFITIEKLVISLKKMCIILDLLDEKLNTEKYQYECIVKKRIIDYDECNFDFIDFGEFDLYPYY</sequence>
<gene>
    <name evidence="1" type="ORF">RclHR1_13750003</name>
</gene>
<reference evidence="1 2" key="1">
    <citation type="submission" date="2017-11" db="EMBL/GenBank/DDBJ databases">
        <title>The genome of Rhizophagus clarus HR1 reveals common genetic basis of auxotrophy among arbuscular mycorrhizal fungi.</title>
        <authorList>
            <person name="Kobayashi Y."/>
        </authorList>
    </citation>
    <scope>NUCLEOTIDE SEQUENCE [LARGE SCALE GENOMIC DNA]</scope>
    <source>
        <strain evidence="1 2">HR1</strain>
    </source>
</reference>
<evidence type="ECO:0000313" key="1">
    <source>
        <dbReference type="EMBL" id="GBB87318.1"/>
    </source>
</evidence>
<protein>
    <submittedName>
        <fullName evidence="1">Uncharacterized protein</fullName>
    </submittedName>
</protein>
<proteinExistence type="predicted"/>
<name>A0A2Z6R3G2_9GLOM</name>
<accession>A0A2Z6R3G2</accession>
<keyword evidence="2" id="KW-1185">Reference proteome</keyword>
<dbReference type="AlphaFoldDB" id="A0A2Z6R3G2"/>
<dbReference type="Proteomes" id="UP000247702">
    <property type="component" value="Unassembled WGS sequence"/>
</dbReference>